<dbReference type="eggNOG" id="COG0088">
    <property type="taxonomic scope" value="Bacteria"/>
</dbReference>
<keyword evidence="3 5" id="KW-0687">Ribonucleoprotein</keyword>
<dbReference type="PANTHER" id="PTHR10746:SF6">
    <property type="entry name" value="LARGE RIBOSOMAL SUBUNIT PROTEIN UL4M"/>
    <property type="match status" value="1"/>
</dbReference>
<gene>
    <name evidence="5" type="primary">rplD</name>
    <name evidence="6" type="ordered locus">B488_04110</name>
</gene>
<dbReference type="InterPro" id="IPR013005">
    <property type="entry name" value="Ribosomal_uL4-like"/>
</dbReference>
<dbReference type="InterPro" id="IPR023574">
    <property type="entry name" value="Ribosomal_uL4_dom_sf"/>
</dbReference>
<dbReference type="InterPro" id="IPR002136">
    <property type="entry name" value="Ribosomal_uL4"/>
</dbReference>
<evidence type="ECO:0000256" key="3">
    <source>
        <dbReference type="ARBA" id="ARBA00023274"/>
    </source>
</evidence>
<dbReference type="GO" id="GO:0005840">
    <property type="term" value="C:ribosome"/>
    <property type="evidence" value="ECO:0007669"/>
    <property type="project" value="UniProtKB-KW"/>
</dbReference>
<evidence type="ECO:0000313" key="6">
    <source>
        <dbReference type="EMBL" id="AGA64403.1"/>
    </source>
</evidence>
<evidence type="ECO:0000313" key="7">
    <source>
        <dbReference type="Proteomes" id="UP000010799"/>
    </source>
</evidence>
<keyword evidence="5" id="KW-0694">RNA-binding</keyword>
<dbReference type="AlphaFoldDB" id="L0EUR0"/>
<dbReference type="PANTHER" id="PTHR10746">
    <property type="entry name" value="50S RIBOSOMAL PROTEIN L4"/>
    <property type="match status" value="1"/>
</dbReference>
<sequence length="206" mass="22955">MELNVKSLDGRNVGEISVSESIFGLSPKEDLIAAVIRWQLARRRSGTHKSKSRSEISYTGSKMYAQKRTGRARHSSSRAPQFRGGGKAFGPVVIDHEYTIPRKVRSLALCHAISSKIQSEDVLIIDNLVSQEAKTKYIASFFKGLELYNALIVDGFQLNENFKLASQNIPNIDLLPAQGINVYDILRRRKLVLSISAVKALEGRLK</sequence>
<dbReference type="Gene3D" id="3.40.1370.10">
    <property type="match status" value="1"/>
</dbReference>
<dbReference type="GO" id="GO:0019843">
    <property type="term" value="F:rRNA binding"/>
    <property type="evidence" value="ECO:0007669"/>
    <property type="project" value="UniProtKB-UniRule"/>
</dbReference>
<reference evidence="6 7" key="1">
    <citation type="journal article" date="2012" name="Stand. Genomic Sci.">
        <title>Complete genome sequence of Liberibacter crescens BT-1.</title>
        <authorList>
            <person name="Leonard M.T."/>
            <person name="Fagen J.R."/>
            <person name="Davis-Richardson A.G."/>
            <person name="Davis M.J."/>
            <person name="Triplett E.W."/>
        </authorList>
    </citation>
    <scope>NUCLEOTIDE SEQUENCE [LARGE SCALE GENOMIC DNA]</scope>
    <source>
        <strain evidence="6 7">BT-1</strain>
    </source>
</reference>
<organism evidence="6 7">
    <name type="scientific">Liberibacter crescens (strain BT-1)</name>
    <dbReference type="NCBI Taxonomy" id="1215343"/>
    <lineage>
        <taxon>Bacteria</taxon>
        <taxon>Pseudomonadati</taxon>
        <taxon>Pseudomonadota</taxon>
        <taxon>Alphaproteobacteria</taxon>
        <taxon>Hyphomicrobiales</taxon>
        <taxon>Rhizobiaceae</taxon>
        <taxon>Liberibacter</taxon>
    </lineage>
</organism>
<evidence type="ECO:0000256" key="1">
    <source>
        <dbReference type="ARBA" id="ARBA00010528"/>
    </source>
</evidence>
<dbReference type="RefSeq" id="WP_015272830.1">
    <property type="nucleotide sequence ID" value="NC_019907.1"/>
</dbReference>
<dbReference type="PATRIC" id="fig|1215343.11.peg.421"/>
<dbReference type="KEGG" id="lcc:B488_04110"/>
<dbReference type="GO" id="GO:0003735">
    <property type="term" value="F:structural constituent of ribosome"/>
    <property type="evidence" value="ECO:0007669"/>
    <property type="project" value="InterPro"/>
</dbReference>
<dbReference type="Proteomes" id="UP000010799">
    <property type="component" value="Chromosome"/>
</dbReference>
<keyword evidence="7" id="KW-1185">Reference proteome</keyword>
<dbReference type="EMBL" id="CP003789">
    <property type="protein sequence ID" value="AGA64403.1"/>
    <property type="molecule type" value="Genomic_DNA"/>
</dbReference>
<evidence type="ECO:0000256" key="4">
    <source>
        <dbReference type="ARBA" id="ARBA00035244"/>
    </source>
</evidence>
<accession>L0EUR0</accession>
<comment type="similarity">
    <text evidence="1 5">Belongs to the universal ribosomal protein uL4 family.</text>
</comment>
<comment type="function">
    <text evidence="5">One of the primary rRNA binding proteins, this protein initially binds near the 5'-end of the 23S rRNA. It is important during the early stages of 50S assembly. It makes multiple contacts with different domains of the 23S rRNA in the assembled 50S subunit and ribosome.</text>
</comment>
<dbReference type="Pfam" id="PF00573">
    <property type="entry name" value="Ribosomal_L4"/>
    <property type="match status" value="1"/>
</dbReference>
<dbReference type="GO" id="GO:1990904">
    <property type="term" value="C:ribonucleoprotein complex"/>
    <property type="evidence" value="ECO:0007669"/>
    <property type="project" value="UniProtKB-KW"/>
</dbReference>
<proteinExistence type="inferred from homology"/>
<dbReference type="NCBIfam" id="TIGR03953">
    <property type="entry name" value="rplD_bact"/>
    <property type="match status" value="1"/>
</dbReference>
<name>L0EUR0_LIBCB</name>
<evidence type="ECO:0000256" key="5">
    <source>
        <dbReference type="HAMAP-Rule" id="MF_01328"/>
    </source>
</evidence>
<evidence type="ECO:0000256" key="2">
    <source>
        <dbReference type="ARBA" id="ARBA00022980"/>
    </source>
</evidence>
<protein>
    <recommendedName>
        <fullName evidence="4 5">Large ribosomal subunit protein uL4</fullName>
    </recommendedName>
</protein>
<dbReference type="STRING" id="1215343.B488_04110"/>
<dbReference type="SUPFAM" id="SSF52166">
    <property type="entry name" value="Ribosomal protein L4"/>
    <property type="match status" value="1"/>
</dbReference>
<keyword evidence="2 5" id="KW-0689">Ribosomal protein</keyword>
<dbReference type="HOGENOM" id="CLU_041575_5_1_5"/>
<comment type="subunit">
    <text evidence="5">Part of the 50S ribosomal subunit.</text>
</comment>
<comment type="function">
    <text evidence="5">Forms part of the polypeptide exit tunnel.</text>
</comment>
<keyword evidence="5" id="KW-0699">rRNA-binding</keyword>
<dbReference type="HAMAP" id="MF_01328_B">
    <property type="entry name" value="Ribosomal_uL4_B"/>
    <property type="match status" value="1"/>
</dbReference>
<dbReference type="GO" id="GO:0006412">
    <property type="term" value="P:translation"/>
    <property type="evidence" value="ECO:0007669"/>
    <property type="project" value="UniProtKB-UniRule"/>
</dbReference>